<organism evidence="3 4">
    <name type="scientific">Paraburkholderia franconis</name>
    <dbReference type="NCBI Taxonomy" id="2654983"/>
    <lineage>
        <taxon>Bacteria</taxon>
        <taxon>Pseudomonadati</taxon>
        <taxon>Pseudomonadota</taxon>
        <taxon>Betaproteobacteria</taxon>
        <taxon>Burkholderiales</taxon>
        <taxon>Burkholderiaceae</taxon>
        <taxon>Paraburkholderia</taxon>
    </lineage>
</organism>
<sequence>MNAQGGNTVGASEPCDNTVFDPSHLAEGIGFPPDEIFAARSNAHGISFSKRHETDKDLGARTS</sequence>
<dbReference type="RefSeq" id="WP_152761204.1">
    <property type="nucleotide sequence ID" value="NZ_WHNP01000019.1"/>
</dbReference>
<dbReference type="EMBL" id="WHNP01000019">
    <property type="protein sequence ID" value="MPW19304.1"/>
    <property type="molecule type" value="Genomic_DNA"/>
</dbReference>
<keyword evidence="4" id="KW-1185">Reference proteome</keyword>
<gene>
    <name evidence="3" type="ORF">GCT13_20975</name>
</gene>
<dbReference type="InterPro" id="IPR020835">
    <property type="entry name" value="Catalase_sf"/>
</dbReference>
<dbReference type="Proteomes" id="UP000484381">
    <property type="component" value="Unassembled WGS sequence"/>
</dbReference>
<dbReference type="Gene3D" id="1.20.1280.120">
    <property type="match status" value="1"/>
</dbReference>
<dbReference type="Gene3D" id="2.40.180.10">
    <property type="entry name" value="Catalase core domain"/>
    <property type="match status" value="1"/>
</dbReference>
<evidence type="ECO:0000256" key="1">
    <source>
        <dbReference type="ARBA" id="ARBA00002974"/>
    </source>
</evidence>
<dbReference type="AlphaFoldDB" id="A0A7X1THJ8"/>
<feature type="compositionally biased region" description="Polar residues" evidence="2">
    <location>
        <begin position="1"/>
        <end position="10"/>
    </location>
</feature>
<comment type="caution">
    <text evidence="3">The sequence shown here is derived from an EMBL/GenBank/DDBJ whole genome shotgun (WGS) entry which is preliminary data.</text>
</comment>
<accession>A0A7X1THJ8</accession>
<proteinExistence type="predicted"/>
<evidence type="ECO:0000313" key="4">
    <source>
        <dbReference type="Proteomes" id="UP000484381"/>
    </source>
</evidence>
<name>A0A7X1THJ8_9BURK</name>
<evidence type="ECO:0000256" key="2">
    <source>
        <dbReference type="SAM" id="MobiDB-lite"/>
    </source>
</evidence>
<comment type="function">
    <text evidence="1">Decomposes hydrogen peroxide into water and oxygen; serves to protect cells from the toxic effects of hydrogen peroxide.</text>
</comment>
<reference evidence="3 4" key="1">
    <citation type="submission" date="2019-10" db="EMBL/GenBank/DDBJ databases">
        <title>Paraburkholderia sp. isolated from nodules of Mimosa pudica from Brazilian Atlantic Forest soils.</title>
        <authorList>
            <person name="Paulitsch F."/>
            <person name="Hungria M."/>
            <person name="Dall'Agnol R."/>
        </authorList>
    </citation>
    <scope>NUCLEOTIDE SEQUENCE [LARGE SCALE GENOMIC DNA]</scope>
    <source>
        <strain evidence="3 4">CNPSo 3157</strain>
    </source>
</reference>
<feature type="region of interest" description="Disordered" evidence="2">
    <location>
        <begin position="1"/>
        <end position="21"/>
    </location>
</feature>
<protein>
    <submittedName>
        <fullName evidence="3">Uncharacterized protein</fullName>
    </submittedName>
</protein>
<evidence type="ECO:0000313" key="3">
    <source>
        <dbReference type="EMBL" id="MPW19304.1"/>
    </source>
</evidence>
<dbReference type="SUPFAM" id="SSF56634">
    <property type="entry name" value="Heme-dependent catalase-like"/>
    <property type="match status" value="1"/>
</dbReference>
<dbReference type="GO" id="GO:0020037">
    <property type="term" value="F:heme binding"/>
    <property type="evidence" value="ECO:0007669"/>
    <property type="project" value="InterPro"/>
</dbReference>